<reference evidence="3 4" key="1">
    <citation type="submission" date="2018-09" db="EMBL/GenBank/DDBJ databases">
        <authorList>
            <person name="Grouzdev D.S."/>
            <person name="Krutkina M.S."/>
        </authorList>
    </citation>
    <scope>NUCLEOTIDE SEQUENCE [LARGE SCALE GENOMIC DNA]</scope>
    <source>
        <strain evidence="3 4">RmlP001</strain>
    </source>
</reference>
<proteinExistence type="predicted"/>
<name>A0A4V1RJ75_9HYPH</name>
<reference evidence="3 4" key="2">
    <citation type="submission" date="2019-02" db="EMBL/GenBank/DDBJ databases">
        <title>'Lichenibacterium ramalinii' gen. nov. sp. nov., 'Lichenibacterium minor' gen. nov. sp. nov.</title>
        <authorList>
            <person name="Pankratov T."/>
        </authorList>
    </citation>
    <scope>NUCLEOTIDE SEQUENCE [LARGE SCALE GENOMIC DNA]</scope>
    <source>
        <strain evidence="3 4">RmlP001</strain>
    </source>
</reference>
<keyword evidence="4" id="KW-1185">Reference proteome</keyword>
<evidence type="ECO:0000256" key="2">
    <source>
        <dbReference type="SAM" id="Phobius"/>
    </source>
</evidence>
<dbReference type="Proteomes" id="UP000289411">
    <property type="component" value="Unassembled WGS sequence"/>
</dbReference>
<evidence type="ECO:0000313" key="3">
    <source>
        <dbReference type="EMBL" id="RYB07580.1"/>
    </source>
</evidence>
<sequence length="104" mass="10197">MAILCLGALLAGFAAALALPFLAFACAVLVAILIGAASAIVTGGAFLHTGLSALAILFVSQVGYGLGLAAVALVGHVLTLGRSPAGDKPAAHPARPLRTGNEPR</sequence>
<dbReference type="RefSeq" id="WP_129217045.1">
    <property type="nucleotide sequence ID" value="NZ_QYBC01000001.1"/>
</dbReference>
<dbReference type="EMBL" id="QYBC01000001">
    <property type="protein sequence ID" value="RYB07580.1"/>
    <property type="molecule type" value="Genomic_DNA"/>
</dbReference>
<evidence type="ECO:0000313" key="4">
    <source>
        <dbReference type="Proteomes" id="UP000289411"/>
    </source>
</evidence>
<protein>
    <submittedName>
        <fullName evidence="3">Uncharacterized protein</fullName>
    </submittedName>
</protein>
<keyword evidence="2" id="KW-0812">Transmembrane</keyword>
<dbReference type="AlphaFoldDB" id="A0A4V1RJ75"/>
<keyword evidence="2" id="KW-0472">Membrane</keyword>
<comment type="caution">
    <text evidence="3">The sequence shown here is derived from an EMBL/GenBank/DDBJ whole genome shotgun (WGS) entry which is preliminary data.</text>
</comment>
<organism evidence="3 4">
    <name type="scientific">Lichenibacterium ramalinae</name>
    <dbReference type="NCBI Taxonomy" id="2316527"/>
    <lineage>
        <taxon>Bacteria</taxon>
        <taxon>Pseudomonadati</taxon>
        <taxon>Pseudomonadota</taxon>
        <taxon>Alphaproteobacteria</taxon>
        <taxon>Hyphomicrobiales</taxon>
        <taxon>Lichenihabitantaceae</taxon>
        <taxon>Lichenibacterium</taxon>
    </lineage>
</organism>
<accession>A0A4V1RJ75</accession>
<feature type="region of interest" description="Disordered" evidence="1">
    <location>
        <begin position="82"/>
        <end position="104"/>
    </location>
</feature>
<feature type="transmembrane region" description="Helical" evidence="2">
    <location>
        <begin position="28"/>
        <end position="47"/>
    </location>
</feature>
<feature type="transmembrane region" description="Helical" evidence="2">
    <location>
        <begin position="54"/>
        <end position="78"/>
    </location>
</feature>
<evidence type="ECO:0000256" key="1">
    <source>
        <dbReference type="SAM" id="MobiDB-lite"/>
    </source>
</evidence>
<keyword evidence="2" id="KW-1133">Transmembrane helix</keyword>
<gene>
    <name evidence="3" type="ORF">D3272_00095</name>
</gene>